<keyword evidence="2" id="KW-1185">Reference proteome</keyword>
<name>A0A915I8T7_ROMCU</name>
<accession>A0A915I8T7</accession>
<feature type="region of interest" description="Disordered" evidence="1">
    <location>
        <begin position="1"/>
        <end position="23"/>
    </location>
</feature>
<organism evidence="2 3">
    <name type="scientific">Romanomermis culicivorax</name>
    <name type="common">Nematode worm</name>
    <dbReference type="NCBI Taxonomy" id="13658"/>
    <lineage>
        <taxon>Eukaryota</taxon>
        <taxon>Metazoa</taxon>
        <taxon>Ecdysozoa</taxon>
        <taxon>Nematoda</taxon>
        <taxon>Enoplea</taxon>
        <taxon>Dorylaimia</taxon>
        <taxon>Mermithida</taxon>
        <taxon>Mermithoidea</taxon>
        <taxon>Mermithidae</taxon>
        <taxon>Romanomermis</taxon>
    </lineage>
</organism>
<evidence type="ECO:0000256" key="1">
    <source>
        <dbReference type="SAM" id="MobiDB-lite"/>
    </source>
</evidence>
<dbReference type="WBParaSite" id="nRc.2.0.1.t10282-RA">
    <property type="protein sequence ID" value="nRc.2.0.1.t10282-RA"/>
    <property type="gene ID" value="nRc.2.0.1.g10282"/>
</dbReference>
<evidence type="ECO:0000313" key="3">
    <source>
        <dbReference type="WBParaSite" id="nRc.2.0.1.t10282-RA"/>
    </source>
</evidence>
<sequence length="69" mass="8092">MIKNDEQSSVGSSQNEFFPLKRENDSKYMIQKMNCKNPTHKDCARHFLLEKSVSIVLLWNEFNKESALN</sequence>
<feature type="compositionally biased region" description="Polar residues" evidence="1">
    <location>
        <begin position="7"/>
        <end position="16"/>
    </location>
</feature>
<evidence type="ECO:0000313" key="2">
    <source>
        <dbReference type="Proteomes" id="UP000887565"/>
    </source>
</evidence>
<reference evidence="3" key="1">
    <citation type="submission" date="2022-11" db="UniProtKB">
        <authorList>
            <consortium name="WormBaseParasite"/>
        </authorList>
    </citation>
    <scope>IDENTIFICATION</scope>
</reference>
<protein>
    <submittedName>
        <fullName evidence="3">Uncharacterized protein</fullName>
    </submittedName>
</protein>
<dbReference type="AlphaFoldDB" id="A0A915I8T7"/>
<proteinExistence type="predicted"/>
<dbReference type="Proteomes" id="UP000887565">
    <property type="component" value="Unplaced"/>
</dbReference>